<dbReference type="PROSITE" id="PS00018">
    <property type="entry name" value="EF_HAND_1"/>
    <property type="match status" value="1"/>
</dbReference>
<evidence type="ECO:0000256" key="5">
    <source>
        <dbReference type="ARBA" id="ARBA00023136"/>
    </source>
</evidence>
<dbReference type="RefSeq" id="WP_034235113.1">
    <property type="nucleotide sequence ID" value="NZ_BMWP01000013.1"/>
</dbReference>
<evidence type="ECO:0000256" key="4">
    <source>
        <dbReference type="ARBA" id="ARBA00022692"/>
    </source>
</evidence>
<feature type="signal peptide" evidence="8">
    <location>
        <begin position="1"/>
        <end position="19"/>
    </location>
</feature>
<dbReference type="InterPro" id="IPR036942">
    <property type="entry name" value="Beta-barrel_TonB_sf"/>
</dbReference>
<dbReference type="SUPFAM" id="SSF49464">
    <property type="entry name" value="Carboxypeptidase regulatory domain-like"/>
    <property type="match status" value="1"/>
</dbReference>
<dbReference type="AlphaFoldDB" id="A0A918IWJ7"/>
<keyword evidence="6 7" id="KW-0998">Cell outer membrane</keyword>
<keyword evidence="11" id="KW-1185">Reference proteome</keyword>
<dbReference type="NCBIfam" id="TIGR04057">
    <property type="entry name" value="SusC_RagA_signa"/>
    <property type="match status" value="1"/>
</dbReference>
<dbReference type="NCBIfam" id="TIGR04056">
    <property type="entry name" value="OMP_RagA_SusC"/>
    <property type="match status" value="1"/>
</dbReference>
<evidence type="ECO:0000313" key="11">
    <source>
        <dbReference type="Proteomes" id="UP000634668"/>
    </source>
</evidence>
<dbReference type="InterPro" id="IPR039426">
    <property type="entry name" value="TonB-dep_rcpt-like"/>
</dbReference>
<comment type="similarity">
    <text evidence="7">Belongs to the TonB-dependent receptor family.</text>
</comment>
<dbReference type="InterPro" id="IPR008969">
    <property type="entry name" value="CarboxyPept-like_regulatory"/>
</dbReference>
<name>A0A918IWJ7_9FLAO</name>
<evidence type="ECO:0000256" key="3">
    <source>
        <dbReference type="ARBA" id="ARBA00022452"/>
    </source>
</evidence>
<dbReference type="SUPFAM" id="SSF56935">
    <property type="entry name" value="Porins"/>
    <property type="match status" value="1"/>
</dbReference>
<dbReference type="Pfam" id="PF13715">
    <property type="entry name" value="CarbopepD_reg_2"/>
    <property type="match status" value="1"/>
</dbReference>
<organism evidence="10 11">
    <name type="scientific">Arenibacter certesii</name>
    <dbReference type="NCBI Taxonomy" id="228955"/>
    <lineage>
        <taxon>Bacteria</taxon>
        <taxon>Pseudomonadati</taxon>
        <taxon>Bacteroidota</taxon>
        <taxon>Flavobacteriia</taxon>
        <taxon>Flavobacteriales</taxon>
        <taxon>Flavobacteriaceae</taxon>
        <taxon>Arenibacter</taxon>
    </lineage>
</organism>
<evidence type="ECO:0000259" key="9">
    <source>
        <dbReference type="Pfam" id="PF07715"/>
    </source>
</evidence>
<keyword evidence="4 7" id="KW-0812">Transmembrane</keyword>
<evidence type="ECO:0000256" key="1">
    <source>
        <dbReference type="ARBA" id="ARBA00004571"/>
    </source>
</evidence>
<evidence type="ECO:0000256" key="6">
    <source>
        <dbReference type="ARBA" id="ARBA00023237"/>
    </source>
</evidence>
<comment type="subcellular location">
    <subcellularLocation>
        <location evidence="1 7">Cell outer membrane</location>
        <topology evidence="1 7">Multi-pass membrane protein</topology>
    </subcellularLocation>
</comment>
<keyword evidence="2 7" id="KW-0813">Transport</keyword>
<dbReference type="EMBL" id="BMWP01000013">
    <property type="protein sequence ID" value="GGW36279.1"/>
    <property type="molecule type" value="Genomic_DNA"/>
</dbReference>
<reference evidence="10" key="2">
    <citation type="submission" date="2020-09" db="EMBL/GenBank/DDBJ databases">
        <authorList>
            <person name="Sun Q."/>
            <person name="Kim S."/>
        </authorList>
    </citation>
    <scope>NUCLEOTIDE SEQUENCE</scope>
    <source>
        <strain evidence="10">KCTC 12113</strain>
    </source>
</reference>
<evidence type="ECO:0000256" key="8">
    <source>
        <dbReference type="SAM" id="SignalP"/>
    </source>
</evidence>
<evidence type="ECO:0000313" key="10">
    <source>
        <dbReference type="EMBL" id="GGW36279.1"/>
    </source>
</evidence>
<dbReference type="InterPro" id="IPR023997">
    <property type="entry name" value="TonB-dep_OMP_SusC/RagA_CS"/>
</dbReference>
<proteinExistence type="inferred from homology"/>
<dbReference type="PROSITE" id="PS52016">
    <property type="entry name" value="TONB_DEPENDENT_REC_3"/>
    <property type="match status" value="1"/>
</dbReference>
<dbReference type="InterPro" id="IPR018247">
    <property type="entry name" value="EF_Hand_1_Ca_BS"/>
</dbReference>
<keyword evidence="5 7" id="KW-0472">Membrane</keyword>
<dbReference type="Gene3D" id="2.40.170.20">
    <property type="entry name" value="TonB-dependent receptor, beta-barrel domain"/>
    <property type="match status" value="1"/>
</dbReference>
<evidence type="ECO:0000256" key="2">
    <source>
        <dbReference type="ARBA" id="ARBA00022448"/>
    </source>
</evidence>
<keyword evidence="8" id="KW-0732">Signal</keyword>
<gene>
    <name evidence="10" type="ORF">GCM10007383_21520</name>
</gene>
<dbReference type="InterPro" id="IPR037066">
    <property type="entry name" value="Plug_dom_sf"/>
</dbReference>
<dbReference type="Gene3D" id="2.60.40.1120">
    <property type="entry name" value="Carboxypeptidase-like, regulatory domain"/>
    <property type="match status" value="1"/>
</dbReference>
<comment type="caution">
    <text evidence="10">The sequence shown here is derived from an EMBL/GenBank/DDBJ whole genome shotgun (WGS) entry which is preliminary data.</text>
</comment>
<dbReference type="Proteomes" id="UP000634668">
    <property type="component" value="Unassembled WGS sequence"/>
</dbReference>
<protein>
    <submittedName>
        <fullName evidence="10">SusC/RagA family TonB-linked outer membrane protein</fullName>
    </submittedName>
</protein>
<dbReference type="InterPro" id="IPR023996">
    <property type="entry name" value="TonB-dep_OMP_SusC/RagA"/>
</dbReference>
<feature type="chain" id="PRO_5037701175" evidence="8">
    <location>
        <begin position="20"/>
        <end position="1098"/>
    </location>
</feature>
<feature type="domain" description="TonB-dependent receptor plug" evidence="9">
    <location>
        <begin position="116"/>
        <end position="220"/>
    </location>
</feature>
<reference evidence="10" key="1">
    <citation type="journal article" date="2014" name="Int. J. Syst. Evol. Microbiol.">
        <title>Complete genome sequence of Corynebacterium casei LMG S-19264T (=DSM 44701T), isolated from a smear-ripened cheese.</title>
        <authorList>
            <consortium name="US DOE Joint Genome Institute (JGI-PGF)"/>
            <person name="Walter F."/>
            <person name="Albersmeier A."/>
            <person name="Kalinowski J."/>
            <person name="Ruckert C."/>
        </authorList>
    </citation>
    <scope>NUCLEOTIDE SEQUENCE</scope>
    <source>
        <strain evidence="10">KCTC 12113</strain>
    </source>
</reference>
<dbReference type="Gene3D" id="2.170.130.10">
    <property type="entry name" value="TonB-dependent receptor, plug domain"/>
    <property type="match status" value="1"/>
</dbReference>
<dbReference type="Pfam" id="PF07715">
    <property type="entry name" value="Plug"/>
    <property type="match status" value="1"/>
</dbReference>
<dbReference type="PROSITE" id="PS51257">
    <property type="entry name" value="PROKAR_LIPOPROTEIN"/>
    <property type="match status" value="1"/>
</dbReference>
<accession>A0A918IWJ7</accession>
<evidence type="ECO:0000256" key="7">
    <source>
        <dbReference type="PROSITE-ProRule" id="PRU01360"/>
    </source>
</evidence>
<keyword evidence="3 7" id="KW-1134">Transmembrane beta strand</keyword>
<dbReference type="InterPro" id="IPR012910">
    <property type="entry name" value="Plug_dom"/>
</dbReference>
<dbReference type="GO" id="GO:0009279">
    <property type="term" value="C:cell outer membrane"/>
    <property type="evidence" value="ECO:0007669"/>
    <property type="project" value="UniProtKB-SubCell"/>
</dbReference>
<sequence>MIKELVMYALIFFSCLSLSAQQKKVSGFVYDSQGQEMVGASVIETGTINGVMTDFDGKFTITVNSKATLEITYVGYEKQSISVANKSYFEITLQENLELLDEVVVTAYGGTQLRSKLTSSISKVDDKVYLYGAYSNPAKALAGTVSGLEVVTASGSPTSSPQIILRGGTNFNGTGSPLYIVDGTLRENMHGINPEDIESIEVMKDAGSTAIYGARANNGVVLITTKTGAKGKATINVKSKLSINTHNNPYNFMNARDYLHYFRKAVHNAGNSYLDPNGNPRGWLNDKDLAGATPFGTGNAYFDANGNPLNGNEHTTAVWSTMKYTPELAFLLDQGWQTMTDPIYGDKLIFYDFDMKSVNIKSPSYTQDYALNISGGNDKGSYYSSLGFNNDDGQAPGNYYKRLNFTFNGDYKIKEWLKSISSFKFADESWNGLPATQTNESNYFGRVLGAPPTMRGYNDAGDPILGMNSGDGNQKFQIEKFHRDNKRNQFDINQTLEFDIIDGLKAKASANLYFFDTFAESFNKDFLTRPGNINSARNTSNSYGRRLSKTYTGLITYKRQIKDHFINAMAGTEYFSKRQYGFSASGSGAPTDDFQDLGYTSSEEGKRSIDSYHNEERILSFFGRANYDYQSKYLLSTVLRKDGYSKLIGSNRWGVFPGVSAGWVFSKEDFMESVNDIISFAKVRTSYGVNGNVSDIGLYELQGSYGTNKYDGNIGYSLGALPNPYLVWEKSHTFEVGLDLSFLSNRINSNFSYYNRRTQDKFTNISLPASSGMNSLRTNNGEIQNLGLEFDLGFKVIQNADISWNININGAFAQNKVTKLPDNENQNNRQGGQQIWDPENTTELLWVGGYQEGQRPGDMYAFNFQGVYQNYDEIPGDLIDEIGGKKLYGPDAWEALSDIEKRNGWPIQPGDAIWQDVNGDGIIDRYDLVYQGNRNPDLSGGISSALSWKGLTFTARMNYAIGHTLFNEREKWIIAGGQGTFNTLNKMKDAWTSENQSNTLPVMTRADNLGKNNYFRNSSMFYKNGTYLGFKELALSYQLPEVILSKINVQDITLSVSGQNLGYLTSAKGIHTPEMYKSNSNGGYPLPISVIFGASITF</sequence>